<sequence length="239" mass="27400">MDYDSCDDDFDCCNNEEYVYNDEDCGYHEECSASNEGCDMNMVIIMKNMRHRVLIDPMWRLMIRESLLMTSMTLKKNKSNQIPKKLFQKNAGVWPESSGESTGKNILPEKSPSGHRRVYLGIMFRFIDTKDNPIILEEAQNPRPDGTGGRRAAAACVIVLDFSKHITLVSKHVDSWKTMETMAEDMDYLEFQQDIDDIKKSLINRARRHGEILEEITDMLQSYLTAVDFQAATGIHGKV</sequence>
<dbReference type="EMBL" id="JAVYJV010000016">
    <property type="protein sequence ID" value="KAK4351266.1"/>
    <property type="molecule type" value="Genomic_DNA"/>
</dbReference>
<organism evidence="1 2">
    <name type="scientific">Anisodus tanguticus</name>
    <dbReference type="NCBI Taxonomy" id="243964"/>
    <lineage>
        <taxon>Eukaryota</taxon>
        <taxon>Viridiplantae</taxon>
        <taxon>Streptophyta</taxon>
        <taxon>Embryophyta</taxon>
        <taxon>Tracheophyta</taxon>
        <taxon>Spermatophyta</taxon>
        <taxon>Magnoliopsida</taxon>
        <taxon>eudicotyledons</taxon>
        <taxon>Gunneridae</taxon>
        <taxon>Pentapetalae</taxon>
        <taxon>asterids</taxon>
        <taxon>lamiids</taxon>
        <taxon>Solanales</taxon>
        <taxon>Solanaceae</taxon>
        <taxon>Solanoideae</taxon>
        <taxon>Hyoscyameae</taxon>
        <taxon>Anisodus</taxon>
    </lineage>
</organism>
<name>A0AAE1V5M5_9SOLA</name>
<dbReference type="Proteomes" id="UP001291623">
    <property type="component" value="Unassembled WGS sequence"/>
</dbReference>
<evidence type="ECO:0000313" key="2">
    <source>
        <dbReference type="Proteomes" id="UP001291623"/>
    </source>
</evidence>
<keyword evidence="2" id="KW-1185">Reference proteome</keyword>
<proteinExistence type="predicted"/>
<comment type="caution">
    <text evidence="1">The sequence shown here is derived from an EMBL/GenBank/DDBJ whole genome shotgun (WGS) entry which is preliminary data.</text>
</comment>
<accession>A0AAE1V5M5</accession>
<protein>
    <submittedName>
        <fullName evidence="1">Uncharacterized protein</fullName>
    </submittedName>
</protein>
<gene>
    <name evidence="1" type="ORF">RND71_030579</name>
</gene>
<evidence type="ECO:0000313" key="1">
    <source>
        <dbReference type="EMBL" id="KAK4351266.1"/>
    </source>
</evidence>
<reference evidence="1" key="1">
    <citation type="submission" date="2023-12" db="EMBL/GenBank/DDBJ databases">
        <title>Genome assembly of Anisodus tanguticus.</title>
        <authorList>
            <person name="Wang Y.-J."/>
        </authorList>
    </citation>
    <scope>NUCLEOTIDE SEQUENCE</scope>
    <source>
        <strain evidence="1">KB-2021</strain>
        <tissue evidence="1">Leaf</tissue>
    </source>
</reference>
<dbReference type="AlphaFoldDB" id="A0AAE1V5M5"/>